<dbReference type="SUPFAM" id="SSF55060">
    <property type="entry name" value="GHMP Kinase, C-terminal domain"/>
    <property type="match status" value="1"/>
</dbReference>
<sequence length="358" mass="40340">MKKPDEISKAYFAQAFPKINITLKIGEKIGNFHTLQSRFCLVKESLYDSILIVKTPLQEELLPQTPITHGDIVSQEQSQPHKSQLQEHLQCCLYGNFDCKIEDNLIFKACVQLLQHLDFSAKPCAIHIIVDKKIPVGGGLGGGSVNAALTLLLLNELFDLRCDEKTLYDCAKTLGSDVAFFLMVYTQNSAHIAPYFYTTQTFSKDGVSKILTTFQTQKILNANFAESLKEKQQKECIHFLSANVFGTGEIVEPFYEELPHFIIHCNPIACNTGAVYNEFAKQRELAIKDSKQEIIDLKKDSLVLLKTYDMFMLNDLYKPACNLYGLESIANMLCKNYGNVYFSGSGSSFFSIKQNTKE</sequence>
<feature type="domain" description="GHMP kinase N-terminal" evidence="5">
    <location>
        <begin position="104"/>
        <end position="183"/>
    </location>
</feature>
<keyword evidence="2" id="KW-0547">Nucleotide-binding</keyword>
<name>A0A4U8T883_9HELI</name>
<dbReference type="PANTHER" id="PTHR43527:SF2">
    <property type="entry name" value="4-DIPHOSPHOCYTIDYL-2-C-METHYL-D-ERYTHRITOL KINASE, CHLOROPLASTIC"/>
    <property type="match status" value="1"/>
</dbReference>
<dbReference type="InterPro" id="IPR006204">
    <property type="entry name" value="GHMP_kinase_N_dom"/>
</dbReference>
<dbReference type="Gene3D" id="3.30.230.10">
    <property type="match status" value="1"/>
</dbReference>
<dbReference type="Gene3D" id="3.30.70.890">
    <property type="entry name" value="GHMP kinase, C-terminal domain"/>
    <property type="match status" value="1"/>
</dbReference>
<dbReference type="GO" id="GO:0050515">
    <property type="term" value="F:4-(cytidine 5'-diphospho)-2-C-methyl-D-erythritol kinase activity"/>
    <property type="evidence" value="ECO:0007669"/>
    <property type="project" value="TreeGrafter"/>
</dbReference>
<dbReference type="InterPro" id="IPR020568">
    <property type="entry name" value="Ribosomal_Su5_D2-typ_SF"/>
</dbReference>
<protein>
    <submittedName>
        <fullName evidence="6">4-(Cytidine 5'-diphospho)-2-C-methyl-D-erythritol kinase</fullName>
    </submittedName>
</protein>
<reference evidence="6 7" key="1">
    <citation type="journal article" date="2014" name="Genome Announc.">
        <title>Draft genome sequences of eight enterohepatic helicobacter species isolated from both laboratory and wild rodents.</title>
        <authorList>
            <person name="Sheh A."/>
            <person name="Shen Z."/>
            <person name="Fox J.G."/>
        </authorList>
    </citation>
    <scope>NUCLEOTIDE SEQUENCE [LARGE SCALE GENOMIC DNA]</scope>
    <source>
        <strain evidence="6 7">ATCC 49310</strain>
    </source>
</reference>
<comment type="caution">
    <text evidence="6">The sequence shown here is derived from an EMBL/GenBank/DDBJ whole genome shotgun (WGS) entry which is preliminary data.</text>
</comment>
<keyword evidence="1" id="KW-0808">Transferase</keyword>
<dbReference type="Proteomes" id="UP000029861">
    <property type="component" value="Unassembled WGS sequence"/>
</dbReference>
<dbReference type="PANTHER" id="PTHR43527">
    <property type="entry name" value="4-DIPHOSPHOCYTIDYL-2-C-METHYL-D-ERYTHRITOL KINASE, CHLOROPLASTIC"/>
    <property type="match status" value="1"/>
</dbReference>
<dbReference type="EMBL" id="JRPK02000042">
    <property type="protein sequence ID" value="TLD95778.1"/>
    <property type="molecule type" value="Genomic_DNA"/>
</dbReference>
<dbReference type="InterPro" id="IPR014721">
    <property type="entry name" value="Ribsml_uS5_D2-typ_fold_subgr"/>
</dbReference>
<evidence type="ECO:0000313" key="6">
    <source>
        <dbReference type="EMBL" id="TLD95778.1"/>
    </source>
</evidence>
<evidence type="ECO:0000256" key="4">
    <source>
        <dbReference type="ARBA" id="ARBA00022840"/>
    </source>
</evidence>
<dbReference type="SUPFAM" id="SSF54211">
    <property type="entry name" value="Ribosomal protein S5 domain 2-like"/>
    <property type="match status" value="1"/>
</dbReference>
<evidence type="ECO:0000256" key="1">
    <source>
        <dbReference type="ARBA" id="ARBA00022679"/>
    </source>
</evidence>
<dbReference type="Pfam" id="PF00288">
    <property type="entry name" value="GHMP_kinases_N"/>
    <property type="match status" value="1"/>
</dbReference>
<accession>A0A4U8T883</accession>
<dbReference type="RefSeq" id="WP_034320345.1">
    <property type="nucleotide sequence ID" value="NZ_FZNF01000026.1"/>
</dbReference>
<keyword evidence="4" id="KW-0067">ATP-binding</keyword>
<dbReference type="GO" id="GO:0005524">
    <property type="term" value="F:ATP binding"/>
    <property type="evidence" value="ECO:0007669"/>
    <property type="project" value="UniProtKB-KW"/>
</dbReference>
<dbReference type="STRING" id="50960.LS81_04475"/>
<gene>
    <name evidence="6" type="ORF">LS80_009075</name>
</gene>
<evidence type="ECO:0000313" key="7">
    <source>
        <dbReference type="Proteomes" id="UP000029861"/>
    </source>
</evidence>
<evidence type="ECO:0000259" key="5">
    <source>
        <dbReference type="Pfam" id="PF00288"/>
    </source>
</evidence>
<proteinExistence type="predicted"/>
<dbReference type="InterPro" id="IPR036554">
    <property type="entry name" value="GHMP_kinase_C_sf"/>
</dbReference>
<dbReference type="AlphaFoldDB" id="A0A4U8T883"/>
<evidence type="ECO:0000256" key="3">
    <source>
        <dbReference type="ARBA" id="ARBA00022777"/>
    </source>
</evidence>
<evidence type="ECO:0000256" key="2">
    <source>
        <dbReference type="ARBA" id="ARBA00022741"/>
    </source>
</evidence>
<organism evidence="6 7">
    <name type="scientific">Helicobacter trogontum</name>
    <dbReference type="NCBI Taxonomy" id="50960"/>
    <lineage>
        <taxon>Bacteria</taxon>
        <taxon>Pseudomonadati</taxon>
        <taxon>Campylobacterota</taxon>
        <taxon>Epsilonproteobacteria</taxon>
        <taxon>Campylobacterales</taxon>
        <taxon>Helicobacteraceae</taxon>
        <taxon>Helicobacter</taxon>
    </lineage>
</organism>
<keyword evidence="3 6" id="KW-0418">Kinase</keyword>